<dbReference type="Gene3D" id="3.40.50.300">
    <property type="entry name" value="P-loop containing nucleotide triphosphate hydrolases"/>
    <property type="match status" value="2"/>
</dbReference>
<keyword evidence="6" id="KW-0472">Membrane</keyword>
<name>A0A9D1JPC0_9BACT</name>
<comment type="caution">
    <text evidence="9">The sequence shown here is derived from an EMBL/GenBank/DDBJ whole genome shotgun (WGS) entry which is preliminary data.</text>
</comment>
<keyword evidence="5" id="KW-1133">Transmembrane helix</keyword>
<feature type="coiled-coil region" evidence="7">
    <location>
        <begin position="488"/>
        <end position="516"/>
    </location>
</feature>
<evidence type="ECO:0000313" key="10">
    <source>
        <dbReference type="Proteomes" id="UP000823928"/>
    </source>
</evidence>
<dbReference type="InterPro" id="IPR027417">
    <property type="entry name" value="P-loop_NTPase"/>
</dbReference>
<dbReference type="NCBIfam" id="NF045973">
    <property type="entry name" value="conju_CD1115"/>
    <property type="match status" value="1"/>
</dbReference>
<reference evidence="9" key="2">
    <citation type="journal article" date="2021" name="PeerJ">
        <title>Extensive microbial diversity within the chicken gut microbiome revealed by metagenomics and culture.</title>
        <authorList>
            <person name="Gilroy R."/>
            <person name="Ravi A."/>
            <person name="Getino M."/>
            <person name="Pursley I."/>
            <person name="Horton D.L."/>
            <person name="Alikhan N.F."/>
            <person name="Baker D."/>
            <person name="Gharbi K."/>
            <person name="Hall N."/>
            <person name="Watson M."/>
            <person name="Adriaenssens E.M."/>
            <person name="Foster-Nyarko E."/>
            <person name="Jarju S."/>
            <person name="Secka A."/>
            <person name="Antonio M."/>
            <person name="Oren A."/>
            <person name="Chaudhuri R.R."/>
            <person name="La Ragione R."/>
            <person name="Hildebrand F."/>
            <person name="Pallen M.J."/>
        </authorList>
    </citation>
    <scope>NUCLEOTIDE SEQUENCE</scope>
    <source>
        <strain evidence="9">6276</strain>
    </source>
</reference>
<dbReference type="EMBL" id="DVIU01000304">
    <property type="protein sequence ID" value="HIS37878.1"/>
    <property type="molecule type" value="Genomic_DNA"/>
</dbReference>
<comment type="subcellular location">
    <subcellularLocation>
        <location evidence="1">Cell membrane</location>
        <topology evidence="1">Multi-pass membrane protein</topology>
    </subcellularLocation>
</comment>
<keyword evidence="3" id="KW-1003">Cell membrane</keyword>
<evidence type="ECO:0000313" key="9">
    <source>
        <dbReference type="EMBL" id="HIS37878.1"/>
    </source>
</evidence>
<evidence type="ECO:0000256" key="7">
    <source>
        <dbReference type="SAM" id="Coils"/>
    </source>
</evidence>
<dbReference type="GO" id="GO:0005886">
    <property type="term" value="C:plasma membrane"/>
    <property type="evidence" value="ECO:0007669"/>
    <property type="project" value="UniProtKB-SubCell"/>
</dbReference>
<evidence type="ECO:0000256" key="8">
    <source>
        <dbReference type="SAM" id="MobiDB-lite"/>
    </source>
</evidence>
<reference evidence="9" key="1">
    <citation type="submission" date="2020-10" db="EMBL/GenBank/DDBJ databases">
        <authorList>
            <person name="Gilroy R."/>
        </authorList>
    </citation>
    <scope>NUCLEOTIDE SEQUENCE</scope>
    <source>
        <strain evidence="9">6276</strain>
    </source>
</reference>
<dbReference type="AlphaFoldDB" id="A0A9D1JPC0"/>
<evidence type="ECO:0000256" key="6">
    <source>
        <dbReference type="ARBA" id="ARBA00023136"/>
    </source>
</evidence>
<sequence>MENITFETDTTYKLNFTEFNLGTQTFKKPQPGFTTFAGGVTLSYDELNKAVYVDSSDTHTIVFGATGSLKSRAVVMPTVKILAAAGESMIINDSKGEIYEKLSAELKNEHGYNLIVINLREPKLSNAWNPLKIPYEFYKNGFYDRAAEFCNDIANNLMLAEISVKDPFWDYSATDLCLGLTLLLFKYCKDNDQPIEAVNIANIIKLRQLIFEDDSPQDNKLWKYAQSDELITTSLSGSITAPTNTRQSILSVFDQKIRAFSIQPTLLDMLANDDLNLDALLKEKTAIFIITPDEKTLYHRLIALFIKQTYEYIIYCAQNKQDKTQNNRINFILDEFSTLPNIHDMPAMISAARSRNIRFLLVIQSLHQLKQRYEAEAETIISNCNNWIFFTSRELELLTTLSTLCGTKGNGQPLISIFDLQHFNKSRYEALVLAGRLKPKKVYLLDIDKYLKSKSSSIAFEASKRKPRLHLTFRLNDGSSLLSETDNLNYDNDEAEKLQQERREYLERRRKELLEKLQEDLEVNNNSSTKKKSQKSDNVKKKSHKTDKKFTSSEQEDK</sequence>
<gene>
    <name evidence="9" type="ORF">IAC10_14840</name>
</gene>
<keyword evidence="7" id="KW-0175">Coiled coil</keyword>
<dbReference type="Proteomes" id="UP000823928">
    <property type="component" value="Unassembled WGS sequence"/>
</dbReference>
<protein>
    <submittedName>
        <fullName evidence="9">Type IV secretory system conjugative DNA transfer family protein</fullName>
    </submittedName>
</protein>
<evidence type="ECO:0000256" key="4">
    <source>
        <dbReference type="ARBA" id="ARBA00022692"/>
    </source>
</evidence>
<dbReference type="PANTHER" id="PTHR37937">
    <property type="entry name" value="CONJUGATIVE TRANSFER: DNA TRANSPORT"/>
    <property type="match status" value="1"/>
</dbReference>
<evidence type="ECO:0000256" key="3">
    <source>
        <dbReference type="ARBA" id="ARBA00022475"/>
    </source>
</evidence>
<accession>A0A9D1JPC0</accession>
<comment type="similarity">
    <text evidence="2">Belongs to the VirD4/TraG family.</text>
</comment>
<proteinExistence type="inferred from homology"/>
<evidence type="ECO:0000256" key="2">
    <source>
        <dbReference type="ARBA" id="ARBA00008806"/>
    </source>
</evidence>
<keyword evidence="4" id="KW-0812">Transmembrane</keyword>
<evidence type="ECO:0000256" key="1">
    <source>
        <dbReference type="ARBA" id="ARBA00004651"/>
    </source>
</evidence>
<feature type="region of interest" description="Disordered" evidence="8">
    <location>
        <begin position="517"/>
        <end position="558"/>
    </location>
</feature>
<evidence type="ECO:0000256" key="5">
    <source>
        <dbReference type="ARBA" id="ARBA00022989"/>
    </source>
</evidence>
<dbReference type="InterPro" id="IPR051539">
    <property type="entry name" value="T4SS-coupling_protein"/>
</dbReference>
<organism evidence="9 10">
    <name type="scientific">Candidatus Scatousia excrementigallinarum</name>
    <dbReference type="NCBI Taxonomy" id="2840935"/>
    <lineage>
        <taxon>Bacteria</taxon>
        <taxon>Candidatus Scatousia</taxon>
    </lineage>
</organism>
<dbReference type="InterPro" id="IPR003688">
    <property type="entry name" value="TraG/VirD4"/>
</dbReference>
<dbReference type="CDD" id="cd01127">
    <property type="entry name" value="TrwB_TraG_TraD_VirD4"/>
    <property type="match status" value="1"/>
</dbReference>
<dbReference type="SUPFAM" id="SSF52540">
    <property type="entry name" value="P-loop containing nucleoside triphosphate hydrolases"/>
    <property type="match status" value="1"/>
</dbReference>
<dbReference type="Pfam" id="PF02534">
    <property type="entry name" value="T4SS-DNA_transf"/>
    <property type="match status" value="1"/>
</dbReference>
<dbReference type="PANTHER" id="PTHR37937:SF1">
    <property type="entry name" value="CONJUGATIVE TRANSFER: DNA TRANSPORT"/>
    <property type="match status" value="1"/>
</dbReference>